<comment type="caution">
    <text evidence="1">The sequence shown here is derived from an EMBL/GenBank/DDBJ whole genome shotgun (WGS) entry which is preliminary data.</text>
</comment>
<protein>
    <submittedName>
        <fullName evidence="1">Uncharacterized protein</fullName>
    </submittedName>
</protein>
<sequence length="74" mass="8346">IDGALHPDAVVTEMEAMHSHLREKAHADVLKEYSNEEFDTSLDTDVPEGDNPVRVPGLRPFVQARDGFLRENLF</sequence>
<organism evidence="1">
    <name type="scientific">marine sediment metagenome</name>
    <dbReference type="NCBI Taxonomy" id="412755"/>
    <lineage>
        <taxon>unclassified sequences</taxon>
        <taxon>metagenomes</taxon>
        <taxon>ecological metagenomes</taxon>
    </lineage>
</organism>
<accession>X0ZCE9</accession>
<name>X0ZCE9_9ZZZZ</name>
<evidence type="ECO:0000313" key="1">
    <source>
        <dbReference type="EMBL" id="GAG46051.1"/>
    </source>
</evidence>
<dbReference type="AlphaFoldDB" id="X0ZCE9"/>
<dbReference type="EMBL" id="BARS01054148">
    <property type="protein sequence ID" value="GAG46051.1"/>
    <property type="molecule type" value="Genomic_DNA"/>
</dbReference>
<proteinExistence type="predicted"/>
<reference evidence="1" key="1">
    <citation type="journal article" date="2014" name="Front. Microbiol.">
        <title>High frequency of phylogenetically diverse reductive dehalogenase-homologous genes in deep subseafloor sedimentary metagenomes.</title>
        <authorList>
            <person name="Kawai M."/>
            <person name="Futagami T."/>
            <person name="Toyoda A."/>
            <person name="Takaki Y."/>
            <person name="Nishi S."/>
            <person name="Hori S."/>
            <person name="Arai W."/>
            <person name="Tsubouchi T."/>
            <person name="Morono Y."/>
            <person name="Uchiyama I."/>
            <person name="Ito T."/>
            <person name="Fujiyama A."/>
            <person name="Inagaki F."/>
            <person name="Takami H."/>
        </authorList>
    </citation>
    <scope>NUCLEOTIDE SEQUENCE</scope>
    <source>
        <strain evidence="1">Expedition CK06-06</strain>
    </source>
</reference>
<gene>
    <name evidence="1" type="ORF">S01H1_80219</name>
</gene>
<feature type="non-terminal residue" evidence="1">
    <location>
        <position position="1"/>
    </location>
</feature>